<dbReference type="RefSeq" id="WP_126827780.1">
    <property type="nucleotide sequence ID" value="NZ_PIQG01000003.1"/>
</dbReference>
<dbReference type="Proteomes" id="UP000288279">
    <property type="component" value="Unassembled WGS sequence"/>
</dbReference>
<accession>A0A432ZFU0</accession>
<dbReference type="OrthoDB" id="7054989at2"/>
<feature type="signal peptide" evidence="1">
    <location>
        <begin position="1"/>
        <end position="30"/>
    </location>
</feature>
<feature type="chain" id="PRO_5019554101" description="DUF3187 domain-containing protein" evidence="1">
    <location>
        <begin position="31"/>
        <end position="330"/>
    </location>
</feature>
<evidence type="ECO:0000313" key="2">
    <source>
        <dbReference type="EMBL" id="RUO76803.1"/>
    </source>
</evidence>
<evidence type="ECO:0000256" key="1">
    <source>
        <dbReference type="SAM" id="SignalP"/>
    </source>
</evidence>
<keyword evidence="3" id="KW-1185">Reference proteome</keyword>
<sequence>MSARLIQKSYHAFTFCGLVLLALSASVSFAQDQSPATTAEPEQPFIDEFRDDLAWSVQHTAAWLDSFFGDDIDISEYENTYGRLTLRPEWSGYDGFQVDSSFRASVVLPHAEQQFSAFIGRDTFDDFINDQRRTRPSVIRRDDADEEWMLGLGFAPDVGEQHRLSFSAGFRGGLDLDPYVQSRYTFETIVTERTELLLQTVGFWRDSDGFGVAQTLAHDFAISDKWFNKFWVRGTYAERTEGVRWHASNKVFYMYHPERAIGAEVWWYGETDTLIPLHDHGVRALHRSRLHRDWLYLESWIGMHWPREELTEKRSSHWLVGVELELRFGH</sequence>
<dbReference type="EMBL" id="PIQG01000003">
    <property type="protein sequence ID" value="RUO76803.1"/>
    <property type="molecule type" value="Genomic_DNA"/>
</dbReference>
<evidence type="ECO:0008006" key="4">
    <source>
        <dbReference type="Google" id="ProtNLM"/>
    </source>
</evidence>
<proteinExistence type="predicted"/>
<dbReference type="AlphaFoldDB" id="A0A432ZFU0"/>
<keyword evidence="1" id="KW-0732">Signal</keyword>
<comment type="caution">
    <text evidence="2">The sequence shown here is derived from an EMBL/GenBank/DDBJ whole genome shotgun (WGS) entry which is preliminary data.</text>
</comment>
<reference evidence="2 3" key="1">
    <citation type="journal article" date="2011" name="Front. Microbiol.">
        <title>Genomic signatures of strain selection and enhancement in Bacillus atrophaeus var. globigii, a historical biowarfare simulant.</title>
        <authorList>
            <person name="Gibbons H.S."/>
            <person name="Broomall S.M."/>
            <person name="McNew L.A."/>
            <person name="Daligault H."/>
            <person name="Chapman C."/>
            <person name="Bruce D."/>
            <person name="Karavis M."/>
            <person name="Krepps M."/>
            <person name="McGregor P.A."/>
            <person name="Hong C."/>
            <person name="Park K.H."/>
            <person name="Akmal A."/>
            <person name="Feldman A."/>
            <person name="Lin J.S."/>
            <person name="Chang W.E."/>
            <person name="Higgs B.W."/>
            <person name="Demirev P."/>
            <person name="Lindquist J."/>
            <person name="Liem A."/>
            <person name="Fochler E."/>
            <person name="Read T.D."/>
            <person name="Tapia R."/>
            <person name="Johnson S."/>
            <person name="Bishop-Lilly K.A."/>
            <person name="Detter C."/>
            <person name="Han C."/>
            <person name="Sozhamannan S."/>
            <person name="Rosenzweig C.N."/>
            <person name="Skowronski E.W."/>
        </authorList>
    </citation>
    <scope>NUCLEOTIDE SEQUENCE [LARGE SCALE GENOMIC DNA]</scope>
    <source>
        <strain evidence="2 3">PIT1</strain>
    </source>
</reference>
<protein>
    <recommendedName>
        <fullName evidence="4">DUF3187 domain-containing protein</fullName>
    </recommendedName>
</protein>
<gene>
    <name evidence="2" type="ORF">CWI83_07720</name>
</gene>
<organism evidence="2 3">
    <name type="scientific">Pseudidiomarina taiwanensis</name>
    <dbReference type="NCBI Taxonomy" id="337250"/>
    <lineage>
        <taxon>Bacteria</taxon>
        <taxon>Pseudomonadati</taxon>
        <taxon>Pseudomonadota</taxon>
        <taxon>Gammaproteobacteria</taxon>
        <taxon>Alteromonadales</taxon>
        <taxon>Idiomarinaceae</taxon>
        <taxon>Pseudidiomarina</taxon>
    </lineage>
</organism>
<name>A0A432ZFU0_9GAMM</name>
<evidence type="ECO:0000313" key="3">
    <source>
        <dbReference type="Proteomes" id="UP000288279"/>
    </source>
</evidence>